<dbReference type="GO" id="GO:0003723">
    <property type="term" value="F:RNA binding"/>
    <property type="evidence" value="ECO:0007669"/>
    <property type="project" value="UniProtKB-KW"/>
</dbReference>
<evidence type="ECO:0000256" key="4">
    <source>
        <dbReference type="ARBA" id="ARBA00022806"/>
    </source>
</evidence>
<evidence type="ECO:0000313" key="16">
    <source>
        <dbReference type="EMBL" id="ORZ33247.1"/>
    </source>
</evidence>
<dbReference type="PROSITE" id="PS00039">
    <property type="entry name" value="DEAD_ATP_HELICASE"/>
    <property type="match status" value="1"/>
</dbReference>
<dbReference type="OrthoDB" id="360161at2759"/>
<feature type="compositionally biased region" description="Low complexity" evidence="11">
    <location>
        <begin position="613"/>
        <end position="622"/>
    </location>
</feature>
<dbReference type="PROSITE" id="PS51192">
    <property type="entry name" value="HELICASE_ATP_BIND_1"/>
    <property type="match status" value="1"/>
</dbReference>
<accession>A0A1Y2HF84</accession>
<evidence type="ECO:0000256" key="6">
    <source>
        <dbReference type="ARBA" id="ARBA00022884"/>
    </source>
</evidence>
<dbReference type="PROSITE" id="PS51193">
    <property type="entry name" value="HELICASE_ATP_BIND_2"/>
    <property type="match status" value="1"/>
</dbReference>
<evidence type="ECO:0000259" key="14">
    <source>
        <dbReference type="PROSITE" id="PS51194"/>
    </source>
</evidence>
<comment type="caution">
    <text evidence="16">The sequence shown here is derived from an EMBL/GenBank/DDBJ whole genome shotgun (WGS) entry which is preliminary data.</text>
</comment>
<dbReference type="Gene3D" id="3.40.50.300">
    <property type="entry name" value="P-loop containing nucleotide triphosphate hydrolases"/>
    <property type="match status" value="2"/>
</dbReference>
<dbReference type="GO" id="GO:0003724">
    <property type="term" value="F:RNA helicase activity"/>
    <property type="evidence" value="ECO:0007669"/>
    <property type="project" value="UniProtKB-EC"/>
</dbReference>
<name>A0A1Y2HF84_9FUNG</name>
<evidence type="ECO:0000259" key="15">
    <source>
        <dbReference type="PROSITE" id="PS51195"/>
    </source>
</evidence>
<dbReference type="EMBL" id="MCFL01000037">
    <property type="protein sequence ID" value="ORZ33247.1"/>
    <property type="molecule type" value="Genomic_DNA"/>
</dbReference>
<dbReference type="SUPFAM" id="SSF52540">
    <property type="entry name" value="P-loop containing nucleoside triphosphate hydrolases"/>
    <property type="match status" value="1"/>
</dbReference>
<keyword evidence="4 10" id="KW-0347">Helicase</keyword>
<dbReference type="InterPro" id="IPR011545">
    <property type="entry name" value="DEAD/DEAH_box_helicase_dom"/>
</dbReference>
<dbReference type="InterPro" id="IPR014001">
    <property type="entry name" value="Helicase_ATP-bd"/>
</dbReference>
<dbReference type="CDD" id="cd18787">
    <property type="entry name" value="SF2_C_DEAD"/>
    <property type="match status" value="1"/>
</dbReference>
<evidence type="ECO:0000256" key="1">
    <source>
        <dbReference type="ARBA" id="ARBA00012552"/>
    </source>
</evidence>
<dbReference type="PANTHER" id="PTHR47959">
    <property type="entry name" value="ATP-DEPENDENT RNA HELICASE RHLE-RELATED"/>
    <property type="match status" value="1"/>
</dbReference>
<dbReference type="AlphaFoldDB" id="A0A1Y2HF84"/>
<dbReference type="GO" id="GO:0005829">
    <property type="term" value="C:cytosol"/>
    <property type="evidence" value="ECO:0007669"/>
    <property type="project" value="TreeGrafter"/>
</dbReference>
<feature type="domain" description="DEAD-box RNA helicase Q" evidence="15">
    <location>
        <begin position="116"/>
        <end position="144"/>
    </location>
</feature>
<dbReference type="SMART" id="SM00487">
    <property type="entry name" value="DEXDc"/>
    <property type="match status" value="1"/>
</dbReference>
<feature type="compositionally biased region" description="Gly residues" evidence="11">
    <location>
        <begin position="644"/>
        <end position="654"/>
    </location>
</feature>
<evidence type="ECO:0000256" key="7">
    <source>
        <dbReference type="ARBA" id="ARBA00024355"/>
    </source>
</evidence>
<dbReference type="InterPro" id="IPR000629">
    <property type="entry name" value="RNA-helicase_DEAD-box_CS"/>
</dbReference>
<evidence type="ECO:0000259" key="13">
    <source>
        <dbReference type="PROSITE" id="PS51193"/>
    </source>
</evidence>
<sequence length="663" mass="70972">MDLFKALTGGARFNKSKFASDLQLFQPTQPASTSADSSAASELDFFSSAAPKSSKSQSPNNPDTADASSSPPAPPHDDEPPVTPFPDEESTNVFRRTHRIKADGTDVPPPAQTFGDLFTTYEFPPYLCDNVRAAGYTSPTPIQMQAAPIILRDRDVLACAPTGSGKTLAYLLPILHKLKKPGKASSGIRACIVAPTRELVAQIERELKKLVSKKWKVLVLSAHTGGGSAALDPSGKTHADVLISTPMRLIQTLQEGSIKLAALQHLVFDEADRLLDLGFLEQADEILAACPTSRQTCMFSATLSSTVETLAKTVLRDDVIRVLIGTKNTGSQTIDQSLVYVGDEAGKLMTIRQHLRTGELKPPVLIFVQSIERAKELFRELIYDGMNVDVIHADRTQAQRDRIIEQFRLGNLWILIATDVLARGVDLIVHTVVNYDFPQSTESYIHRIGRTGRAGRRGRAITYFTKDDATYLRSIVNVVKESGCDVPEWMLGLRKADQKTRKDLKRSAPKRDTISTMSRMDFKQAREQRKMMKREMRDRREAKKKASGAAATDANADTAAQAAAAGKKGKKQASNGKHPPPPPAAAAAAVPASLKKTKKQGGSVIAAAKAIRKSGAVAGAAGKSKKAPGSSGGSGGKKGKGKGKGAGAGAGAGAGDDAMDVDV</sequence>
<dbReference type="STRING" id="765915.A0A1Y2HF84"/>
<dbReference type="PROSITE" id="PS51194">
    <property type="entry name" value="HELICASE_CTER"/>
    <property type="match status" value="1"/>
</dbReference>
<gene>
    <name evidence="16" type="ORF">BCR44DRAFT_1438606</name>
</gene>
<dbReference type="EC" id="3.6.4.13" evidence="1"/>
<dbReference type="InterPro" id="IPR044764">
    <property type="entry name" value="DDX52/Rok1_DEADc"/>
</dbReference>
<evidence type="ECO:0000256" key="11">
    <source>
        <dbReference type="SAM" id="MobiDB-lite"/>
    </source>
</evidence>
<dbReference type="SMART" id="SM00490">
    <property type="entry name" value="HELICc"/>
    <property type="match status" value="1"/>
</dbReference>
<keyword evidence="2 10" id="KW-0547">Nucleotide-binding</keyword>
<feature type="region of interest" description="Disordered" evidence="11">
    <location>
        <begin position="27"/>
        <end position="91"/>
    </location>
</feature>
<evidence type="ECO:0000259" key="12">
    <source>
        <dbReference type="PROSITE" id="PS51192"/>
    </source>
</evidence>
<feature type="compositionally biased region" description="Basic and acidic residues" evidence="11">
    <location>
        <begin position="497"/>
        <end position="513"/>
    </location>
</feature>
<dbReference type="Proteomes" id="UP000193411">
    <property type="component" value="Unassembled WGS sequence"/>
</dbReference>
<dbReference type="GO" id="GO:0005524">
    <property type="term" value="F:ATP binding"/>
    <property type="evidence" value="ECO:0007669"/>
    <property type="project" value="UniProtKB-KW"/>
</dbReference>
<feature type="compositionally biased region" description="Low complexity" evidence="11">
    <location>
        <begin position="31"/>
        <end position="70"/>
    </location>
</feature>
<dbReference type="InterPro" id="IPR001650">
    <property type="entry name" value="Helicase_C-like"/>
</dbReference>
<evidence type="ECO:0000256" key="10">
    <source>
        <dbReference type="RuleBase" id="RU000492"/>
    </source>
</evidence>
<evidence type="ECO:0000256" key="2">
    <source>
        <dbReference type="ARBA" id="ARBA00022741"/>
    </source>
</evidence>
<keyword evidence="5 10" id="KW-0067">ATP-binding</keyword>
<feature type="domain" description="Helicase ATP-binding" evidence="13">
    <location>
        <begin position="129"/>
        <end position="411"/>
    </location>
</feature>
<dbReference type="PROSITE" id="PS51195">
    <property type="entry name" value="Q_MOTIF"/>
    <property type="match status" value="1"/>
</dbReference>
<dbReference type="InterPro" id="IPR014013">
    <property type="entry name" value="Helic_SF1/SF2_ATP-bd_DinG/Rad3"/>
</dbReference>
<evidence type="ECO:0000313" key="17">
    <source>
        <dbReference type="Proteomes" id="UP000193411"/>
    </source>
</evidence>
<feature type="short sequence motif" description="Q motif" evidence="9">
    <location>
        <begin position="116"/>
        <end position="144"/>
    </location>
</feature>
<dbReference type="InterPro" id="IPR014014">
    <property type="entry name" value="RNA_helicase_DEAD_Q_motif"/>
</dbReference>
<dbReference type="CDD" id="cd17957">
    <property type="entry name" value="DEADc_DDX52"/>
    <property type="match status" value="1"/>
</dbReference>
<evidence type="ECO:0000256" key="3">
    <source>
        <dbReference type="ARBA" id="ARBA00022801"/>
    </source>
</evidence>
<keyword evidence="3 10" id="KW-0378">Hydrolase</keyword>
<dbReference type="Pfam" id="PF00270">
    <property type="entry name" value="DEAD"/>
    <property type="match status" value="1"/>
</dbReference>
<dbReference type="GO" id="GO:0016787">
    <property type="term" value="F:hydrolase activity"/>
    <property type="evidence" value="ECO:0007669"/>
    <property type="project" value="UniProtKB-KW"/>
</dbReference>
<protein>
    <recommendedName>
        <fullName evidence="1">RNA helicase</fullName>
        <ecNumber evidence="1">3.6.4.13</ecNumber>
    </recommendedName>
</protein>
<feature type="domain" description="Helicase ATP-binding" evidence="12">
    <location>
        <begin position="147"/>
        <end position="321"/>
    </location>
</feature>
<evidence type="ECO:0000256" key="5">
    <source>
        <dbReference type="ARBA" id="ARBA00022840"/>
    </source>
</evidence>
<dbReference type="InterPro" id="IPR027417">
    <property type="entry name" value="P-loop_NTPase"/>
</dbReference>
<keyword evidence="6" id="KW-0694">RNA-binding</keyword>
<evidence type="ECO:0000256" key="8">
    <source>
        <dbReference type="ARBA" id="ARBA00047984"/>
    </source>
</evidence>
<evidence type="ECO:0000256" key="9">
    <source>
        <dbReference type="PROSITE-ProRule" id="PRU00552"/>
    </source>
</evidence>
<organism evidence="16 17">
    <name type="scientific">Catenaria anguillulae PL171</name>
    <dbReference type="NCBI Taxonomy" id="765915"/>
    <lineage>
        <taxon>Eukaryota</taxon>
        <taxon>Fungi</taxon>
        <taxon>Fungi incertae sedis</taxon>
        <taxon>Blastocladiomycota</taxon>
        <taxon>Blastocladiomycetes</taxon>
        <taxon>Blastocladiales</taxon>
        <taxon>Catenariaceae</taxon>
        <taxon>Catenaria</taxon>
    </lineage>
</organism>
<feature type="domain" description="Helicase C-terminal" evidence="14">
    <location>
        <begin position="333"/>
        <end position="494"/>
    </location>
</feature>
<comment type="catalytic activity">
    <reaction evidence="8">
        <text>ATP + H2O = ADP + phosphate + H(+)</text>
        <dbReference type="Rhea" id="RHEA:13065"/>
        <dbReference type="ChEBI" id="CHEBI:15377"/>
        <dbReference type="ChEBI" id="CHEBI:15378"/>
        <dbReference type="ChEBI" id="CHEBI:30616"/>
        <dbReference type="ChEBI" id="CHEBI:43474"/>
        <dbReference type="ChEBI" id="CHEBI:456216"/>
        <dbReference type="EC" id="3.6.4.13"/>
    </reaction>
</comment>
<dbReference type="GO" id="GO:0030490">
    <property type="term" value="P:maturation of SSU-rRNA"/>
    <property type="evidence" value="ECO:0007669"/>
    <property type="project" value="InterPro"/>
</dbReference>
<feature type="compositionally biased region" description="Low complexity" evidence="11">
    <location>
        <begin position="547"/>
        <end position="577"/>
    </location>
</feature>
<proteinExistence type="inferred from homology"/>
<feature type="compositionally biased region" description="Basic and acidic residues" evidence="11">
    <location>
        <begin position="520"/>
        <end position="541"/>
    </location>
</feature>
<feature type="region of interest" description="Disordered" evidence="11">
    <location>
        <begin position="497"/>
        <end position="663"/>
    </location>
</feature>
<reference evidence="16 17" key="1">
    <citation type="submission" date="2016-07" db="EMBL/GenBank/DDBJ databases">
        <title>Pervasive Adenine N6-methylation of Active Genes in Fungi.</title>
        <authorList>
            <consortium name="DOE Joint Genome Institute"/>
            <person name="Mondo S.J."/>
            <person name="Dannebaum R.O."/>
            <person name="Kuo R.C."/>
            <person name="Labutti K."/>
            <person name="Haridas S."/>
            <person name="Kuo A."/>
            <person name="Salamov A."/>
            <person name="Ahrendt S.R."/>
            <person name="Lipzen A."/>
            <person name="Sullivan W."/>
            <person name="Andreopoulos W.B."/>
            <person name="Clum A."/>
            <person name="Lindquist E."/>
            <person name="Daum C."/>
            <person name="Ramamoorthy G.K."/>
            <person name="Gryganskyi A."/>
            <person name="Culley D."/>
            <person name="Magnuson J.K."/>
            <person name="James T.Y."/>
            <person name="O'Malley M.A."/>
            <person name="Stajich J.E."/>
            <person name="Spatafora J.W."/>
            <person name="Visel A."/>
            <person name="Grigoriev I.V."/>
        </authorList>
    </citation>
    <scope>NUCLEOTIDE SEQUENCE [LARGE SCALE GENOMIC DNA]</scope>
    <source>
        <strain evidence="16 17">PL171</strain>
    </source>
</reference>
<dbReference type="Pfam" id="PF00271">
    <property type="entry name" value="Helicase_C"/>
    <property type="match status" value="1"/>
</dbReference>
<keyword evidence="17" id="KW-1185">Reference proteome</keyword>
<comment type="similarity">
    <text evidence="7">Belongs to the DEAD box helicase family. DDX52/ROK1 subfamily.</text>
</comment>
<dbReference type="PANTHER" id="PTHR47959:SF15">
    <property type="entry name" value="RNA HELICASE"/>
    <property type="match status" value="1"/>
</dbReference>
<dbReference type="InterPro" id="IPR050079">
    <property type="entry name" value="DEAD_box_RNA_helicase"/>
</dbReference>